<sequence>MVTTWSAFHEHYARLIEPTLPQLPPQAKTIFSKIPELGRKDAVWYSYSKLSQNPPFSIDDLVTFIDMYQQFRLLRAQTLASELYRLANIYEAHPTRLKEPFDLRVRAPHPLNAQHVPTHMRRQARKMIRKAKNGKWKRSEGSIVRFAWPALVPYESEVELFYQGLANTADIQVAPAEIVDKCRAVITNAPSWAQDSTEGEVNAVTHLSGSLEQQHVSLYGPNPNVRIRAYQAEQSRRAPVVLPVLPRGDAELEWLENFAEVTAWMREKLSDDLQDSH</sequence>
<accession>A0A8J2I1A1</accession>
<dbReference type="Proteomes" id="UP000676310">
    <property type="component" value="Unassembled WGS sequence"/>
</dbReference>
<protein>
    <submittedName>
        <fullName evidence="1">Uncharacterized protein</fullName>
    </submittedName>
</protein>
<name>A0A8J2I1A1_9PLEO</name>
<organism evidence="1 2">
    <name type="scientific">Alternaria atra</name>
    <dbReference type="NCBI Taxonomy" id="119953"/>
    <lineage>
        <taxon>Eukaryota</taxon>
        <taxon>Fungi</taxon>
        <taxon>Dikarya</taxon>
        <taxon>Ascomycota</taxon>
        <taxon>Pezizomycotina</taxon>
        <taxon>Dothideomycetes</taxon>
        <taxon>Pleosporomycetidae</taxon>
        <taxon>Pleosporales</taxon>
        <taxon>Pleosporineae</taxon>
        <taxon>Pleosporaceae</taxon>
        <taxon>Alternaria</taxon>
        <taxon>Alternaria sect. Ulocladioides</taxon>
    </lineage>
</organism>
<dbReference type="GeneID" id="67013620"/>
<evidence type="ECO:0000313" key="2">
    <source>
        <dbReference type="Proteomes" id="UP000676310"/>
    </source>
</evidence>
<comment type="caution">
    <text evidence="1">The sequence shown here is derived from an EMBL/GenBank/DDBJ whole genome shotgun (WGS) entry which is preliminary data.</text>
</comment>
<reference evidence="1" key="1">
    <citation type="submission" date="2021-05" db="EMBL/GenBank/DDBJ databases">
        <authorList>
            <person name="Stam R."/>
        </authorList>
    </citation>
    <scope>NUCLEOTIDE SEQUENCE</scope>
    <source>
        <strain evidence="1">CS162</strain>
    </source>
</reference>
<keyword evidence="2" id="KW-1185">Reference proteome</keyword>
<dbReference type="AlphaFoldDB" id="A0A8J2I1A1"/>
<evidence type="ECO:0000313" key="1">
    <source>
        <dbReference type="EMBL" id="CAG5148439.1"/>
    </source>
</evidence>
<proteinExistence type="predicted"/>
<dbReference type="EMBL" id="CAJRGZ010000015">
    <property type="protein sequence ID" value="CAG5148439.1"/>
    <property type="molecule type" value="Genomic_DNA"/>
</dbReference>
<gene>
    <name evidence="1" type="ORF">ALTATR162_LOCUS2200</name>
</gene>
<dbReference type="OrthoDB" id="3478523at2759"/>
<dbReference type="RefSeq" id="XP_043165737.1">
    <property type="nucleotide sequence ID" value="XM_043309802.1"/>
</dbReference>